<dbReference type="AlphaFoldDB" id="A0A3E4QQB8"/>
<organism evidence="1 2">
    <name type="scientific">Collinsella tanakaei</name>
    <dbReference type="NCBI Taxonomy" id="626935"/>
    <lineage>
        <taxon>Bacteria</taxon>
        <taxon>Bacillati</taxon>
        <taxon>Actinomycetota</taxon>
        <taxon>Coriobacteriia</taxon>
        <taxon>Coriobacteriales</taxon>
        <taxon>Coriobacteriaceae</taxon>
        <taxon>Collinsella</taxon>
    </lineage>
</organism>
<sequence length="188" mass="20792">MTDLMLSLQACETPFRRMSGEEITDPGRIEECRRALREAWCSSETTDRVLVLADGCEIPWEAFVDAWPAGEDDADTVLMDDVAYRYDEEGEGGIRLRAAYAAPTVGPLGPEVVWDADDPERGPLRAGAATHPLAPWEGVSPFIYELYHVGAAPQPEDEFDPPENEADLYTMIEGFYTDSDIVAYGLRG</sequence>
<name>A0A3E4QQB8_9ACTN</name>
<proteinExistence type="predicted"/>
<gene>
    <name evidence="1" type="ORF">DXC81_09510</name>
</gene>
<evidence type="ECO:0000313" key="1">
    <source>
        <dbReference type="EMBL" id="RGL08157.1"/>
    </source>
</evidence>
<comment type="caution">
    <text evidence="1">The sequence shown here is derived from an EMBL/GenBank/DDBJ whole genome shotgun (WGS) entry which is preliminary data.</text>
</comment>
<dbReference type="EMBL" id="QSRJ01000012">
    <property type="protein sequence ID" value="RGL08157.1"/>
    <property type="molecule type" value="Genomic_DNA"/>
</dbReference>
<accession>A0A3E4QQB8</accession>
<dbReference type="Proteomes" id="UP000260943">
    <property type="component" value="Unassembled WGS sequence"/>
</dbReference>
<dbReference type="RefSeq" id="WP_117680178.1">
    <property type="nucleotide sequence ID" value="NZ_QSRJ01000012.1"/>
</dbReference>
<protein>
    <submittedName>
        <fullName evidence="1">Uncharacterized protein</fullName>
    </submittedName>
</protein>
<evidence type="ECO:0000313" key="2">
    <source>
        <dbReference type="Proteomes" id="UP000260943"/>
    </source>
</evidence>
<reference evidence="1 2" key="1">
    <citation type="submission" date="2018-08" db="EMBL/GenBank/DDBJ databases">
        <title>A genome reference for cultivated species of the human gut microbiota.</title>
        <authorList>
            <person name="Zou Y."/>
            <person name="Xue W."/>
            <person name="Luo G."/>
        </authorList>
    </citation>
    <scope>NUCLEOTIDE SEQUENCE [LARGE SCALE GENOMIC DNA]</scope>
    <source>
        <strain evidence="1 2">TF08-14</strain>
    </source>
</reference>